<sequence length="78" mass="8685">MPIYEYKCAKCGVFETMQKITDEPLKTCPKCGGPVTKLISHNVGIIFKGTGFYTTDNRSNEYKEKAKEDKGESKAADT</sequence>
<dbReference type="PANTHER" id="PTHR34404">
    <property type="entry name" value="REGULATORY PROTEIN, FMDB FAMILY"/>
    <property type="match status" value="1"/>
</dbReference>
<feature type="compositionally biased region" description="Basic and acidic residues" evidence="1">
    <location>
        <begin position="58"/>
        <end position="78"/>
    </location>
</feature>
<feature type="domain" description="Putative regulatory protein FmdB zinc ribbon" evidence="2">
    <location>
        <begin position="1"/>
        <end position="40"/>
    </location>
</feature>
<accession>A0AAT9LAC3</accession>
<feature type="region of interest" description="Disordered" evidence="1">
    <location>
        <begin position="55"/>
        <end position="78"/>
    </location>
</feature>
<proteinExistence type="predicted"/>
<dbReference type="SMART" id="SM00834">
    <property type="entry name" value="CxxC_CXXC_SSSS"/>
    <property type="match status" value="1"/>
</dbReference>
<dbReference type="KEGG" id="fcz:IMF26_08195"/>
<name>A0AAT9LAC3_9FIRM</name>
<reference evidence="3" key="2">
    <citation type="journal article" date="2023" name="Biology">
        <title>Prokaryotic Life Associated with Coal-Fire Gas Vents Revealed by Metagenomics.</title>
        <authorList>
            <person name="Kadnikov V.V."/>
            <person name="Mardanov A.V."/>
            <person name="Beletsky A.V."/>
            <person name="Karnachuk O.V."/>
            <person name="Ravin N.V."/>
        </authorList>
    </citation>
    <scope>NUCLEOTIDE SEQUENCE</scope>
    <source>
        <strain evidence="3">Bu02</strain>
    </source>
</reference>
<dbReference type="NCBIfam" id="TIGR02605">
    <property type="entry name" value="CxxC_CxxC_SSSS"/>
    <property type="match status" value="1"/>
</dbReference>
<evidence type="ECO:0000313" key="3">
    <source>
        <dbReference type="EMBL" id="QUL98036.1"/>
    </source>
</evidence>
<dbReference type="AlphaFoldDB" id="A0AAT9LAC3"/>
<dbReference type="InterPro" id="IPR013429">
    <property type="entry name" value="Regulatory_FmdB_Zinc_ribbon"/>
</dbReference>
<dbReference type="PANTHER" id="PTHR34404:SF2">
    <property type="entry name" value="CONSERVED SERINE RICH PROTEIN"/>
    <property type="match status" value="1"/>
</dbReference>
<evidence type="ECO:0000256" key="1">
    <source>
        <dbReference type="SAM" id="MobiDB-lite"/>
    </source>
</evidence>
<gene>
    <name evidence="3" type="ORF">IMF26_08195</name>
</gene>
<reference evidence="3" key="1">
    <citation type="submission" date="2020-10" db="EMBL/GenBank/DDBJ databases">
        <authorList>
            <person name="Kadnikov V."/>
            <person name="Beletsky A.V."/>
            <person name="Mardanov A.V."/>
            <person name="Karnachuk O.V."/>
            <person name="Ravin N.V."/>
        </authorList>
    </citation>
    <scope>NUCLEOTIDE SEQUENCE</scope>
    <source>
        <strain evidence="3">Bu02</strain>
    </source>
</reference>
<organism evidence="3">
    <name type="scientific">Candidatus Fermentithermobacillus carboniphilus</name>
    <dbReference type="NCBI Taxonomy" id="3085328"/>
    <lineage>
        <taxon>Bacteria</taxon>
        <taxon>Bacillati</taxon>
        <taxon>Bacillota</taxon>
        <taxon>Candidatus Fermentithermobacillia</taxon>
        <taxon>Candidatus Fermentithermobacillales</taxon>
        <taxon>Candidatus Fermentithermobacillaceae</taxon>
        <taxon>Candidatus Fermentithermobacillus</taxon>
    </lineage>
</organism>
<dbReference type="EMBL" id="CP062796">
    <property type="protein sequence ID" value="QUL98036.1"/>
    <property type="molecule type" value="Genomic_DNA"/>
</dbReference>
<protein>
    <submittedName>
        <fullName evidence="3">Zinc ribbon domain-containing protein</fullName>
    </submittedName>
</protein>
<evidence type="ECO:0000259" key="2">
    <source>
        <dbReference type="SMART" id="SM00834"/>
    </source>
</evidence>
<dbReference type="Pfam" id="PF09723">
    <property type="entry name" value="Zn_ribbon_8"/>
    <property type="match status" value="1"/>
</dbReference>